<evidence type="ECO:0000256" key="7">
    <source>
        <dbReference type="ARBA" id="ARBA00023136"/>
    </source>
</evidence>
<keyword evidence="7 9" id="KW-0472">Membrane</keyword>
<evidence type="ECO:0000256" key="1">
    <source>
        <dbReference type="ARBA" id="ARBA00003420"/>
    </source>
</evidence>
<dbReference type="GO" id="GO:0005789">
    <property type="term" value="C:endoplasmic reticulum membrane"/>
    <property type="evidence" value="ECO:0007669"/>
    <property type="project" value="UniProtKB-SubCell"/>
</dbReference>
<sequence length="342" mass="36958">MQNQKDDPILGDMATKETRESEKQADVESQVPATPAVGTWTTAIFLACYFLMNICLTFYNKAVLGSFQFPWILTAVHTFSAFAGCSILLLFGQFQLTRLTAHDNLTLFIFSLLFTLNIAMSNVSLAMVSVPFHQIMRATCPVFTIAIYSVLFGRKYAVATYLSLVPIIGGVGLATYGDYYFTLIGFVLTFLGVLLAAIKTVATNRLLTGRLQLGPLEVLLRMCPLAAIQSLLYSALIGEFSDFMDFVNTGAFDKRAVLALAGNGILAFALNVTSFQANKLAGALSMTVCANLKQCLTIVLGAILWDLRMSVTNGAGIAMALVGAAGYSVVELQNKRKVVRGG</sequence>
<feature type="transmembrane region" description="Helical" evidence="9">
    <location>
        <begin position="256"/>
        <end position="273"/>
    </location>
</feature>
<proteinExistence type="inferred from homology"/>
<comment type="subcellular location">
    <subcellularLocation>
        <location evidence="2">Endoplasmic reticulum membrane</location>
        <topology evidence="2">Multi-pass membrane protein</topology>
    </subcellularLocation>
</comment>
<keyword evidence="5 9" id="KW-0812">Transmembrane</keyword>
<feature type="transmembrane region" description="Helical" evidence="9">
    <location>
        <begin position="106"/>
        <end position="128"/>
    </location>
</feature>
<dbReference type="OrthoDB" id="10261634at2759"/>
<evidence type="ECO:0000256" key="8">
    <source>
        <dbReference type="SAM" id="MobiDB-lite"/>
    </source>
</evidence>
<comment type="caution">
    <text evidence="11">The sequence shown here is derived from an EMBL/GenBank/DDBJ whole genome shotgun (WGS) entry which is preliminary data.</text>
</comment>
<comment type="similarity">
    <text evidence="3">Belongs to the TPT transporter family. SLC35D subfamily.</text>
</comment>
<protein>
    <recommendedName>
        <fullName evidence="10">Sugar phosphate transporter domain-containing protein</fullName>
    </recommendedName>
</protein>
<organism evidence="11 12">
    <name type="scientific">Periconia digitata</name>
    <dbReference type="NCBI Taxonomy" id="1303443"/>
    <lineage>
        <taxon>Eukaryota</taxon>
        <taxon>Fungi</taxon>
        <taxon>Dikarya</taxon>
        <taxon>Ascomycota</taxon>
        <taxon>Pezizomycotina</taxon>
        <taxon>Dothideomycetes</taxon>
        <taxon>Pleosporomycetidae</taxon>
        <taxon>Pleosporales</taxon>
        <taxon>Massarineae</taxon>
        <taxon>Periconiaceae</taxon>
        <taxon>Periconia</taxon>
    </lineage>
</organism>
<dbReference type="AlphaFoldDB" id="A0A9W4XZD4"/>
<keyword evidence="12" id="KW-1185">Reference proteome</keyword>
<dbReference type="InterPro" id="IPR050186">
    <property type="entry name" value="TPT_transporter"/>
</dbReference>
<feature type="transmembrane region" description="Helical" evidence="9">
    <location>
        <begin position="156"/>
        <end position="173"/>
    </location>
</feature>
<reference evidence="11" key="1">
    <citation type="submission" date="2023-01" db="EMBL/GenBank/DDBJ databases">
        <authorList>
            <person name="Van Ghelder C."/>
            <person name="Rancurel C."/>
        </authorList>
    </citation>
    <scope>NUCLEOTIDE SEQUENCE</scope>
    <source>
        <strain evidence="11">CNCM I-4278</strain>
    </source>
</reference>
<dbReference type="PANTHER" id="PTHR11132">
    <property type="entry name" value="SOLUTE CARRIER FAMILY 35"/>
    <property type="match status" value="1"/>
</dbReference>
<dbReference type="InterPro" id="IPR004853">
    <property type="entry name" value="Sugar_P_trans_dom"/>
</dbReference>
<feature type="region of interest" description="Disordered" evidence="8">
    <location>
        <begin position="1"/>
        <end position="29"/>
    </location>
</feature>
<name>A0A9W4XZD4_9PLEO</name>
<evidence type="ECO:0000256" key="5">
    <source>
        <dbReference type="ARBA" id="ARBA00022692"/>
    </source>
</evidence>
<comment type="subunit">
    <text evidence="4">Homooligomer.</text>
</comment>
<feature type="domain" description="Sugar phosphate transporter" evidence="10">
    <location>
        <begin position="42"/>
        <end position="328"/>
    </location>
</feature>
<dbReference type="Proteomes" id="UP001152607">
    <property type="component" value="Unassembled WGS sequence"/>
</dbReference>
<comment type="function">
    <text evidence="1">Involved in the import of GDP-mannose from the cytoplasm into the Golgi lumen.</text>
</comment>
<accession>A0A9W4XZD4</accession>
<evidence type="ECO:0000256" key="6">
    <source>
        <dbReference type="ARBA" id="ARBA00022989"/>
    </source>
</evidence>
<evidence type="ECO:0000256" key="9">
    <source>
        <dbReference type="SAM" id="Phobius"/>
    </source>
</evidence>
<evidence type="ECO:0000256" key="4">
    <source>
        <dbReference type="ARBA" id="ARBA00011182"/>
    </source>
</evidence>
<feature type="transmembrane region" description="Helical" evidence="9">
    <location>
        <begin position="71"/>
        <end position="94"/>
    </location>
</feature>
<keyword evidence="6 9" id="KW-1133">Transmembrane helix</keyword>
<evidence type="ECO:0000256" key="3">
    <source>
        <dbReference type="ARBA" id="ARBA00010425"/>
    </source>
</evidence>
<dbReference type="Pfam" id="PF03151">
    <property type="entry name" value="TPT"/>
    <property type="match status" value="1"/>
</dbReference>
<evidence type="ECO:0000256" key="2">
    <source>
        <dbReference type="ARBA" id="ARBA00004477"/>
    </source>
</evidence>
<feature type="transmembrane region" description="Helical" evidence="9">
    <location>
        <begin position="311"/>
        <end position="330"/>
    </location>
</feature>
<feature type="transmembrane region" description="Helical" evidence="9">
    <location>
        <begin position="280"/>
        <end position="305"/>
    </location>
</feature>
<evidence type="ECO:0000313" key="11">
    <source>
        <dbReference type="EMBL" id="CAI6342217.1"/>
    </source>
</evidence>
<feature type="compositionally biased region" description="Basic and acidic residues" evidence="8">
    <location>
        <begin position="1"/>
        <end position="26"/>
    </location>
</feature>
<dbReference type="EMBL" id="CAOQHR010000013">
    <property type="protein sequence ID" value="CAI6342217.1"/>
    <property type="molecule type" value="Genomic_DNA"/>
</dbReference>
<evidence type="ECO:0000259" key="10">
    <source>
        <dbReference type="Pfam" id="PF03151"/>
    </source>
</evidence>
<feature type="transmembrane region" description="Helical" evidence="9">
    <location>
        <begin position="218"/>
        <end position="236"/>
    </location>
</feature>
<feature type="transmembrane region" description="Helical" evidence="9">
    <location>
        <begin position="37"/>
        <end position="59"/>
    </location>
</feature>
<gene>
    <name evidence="11" type="ORF">PDIGIT_LOCUS15422</name>
</gene>
<feature type="transmembrane region" description="Helical" evidence="9">
    <location>
        <begin position="179"/>
        <end position="198"/>
    </location>
</feature>
<evidence type="ECO:0000313" key="12">
    <source>
        <dbReference type="Proteomes" id="UP001152607"/>
    </source>
</evidence>